<organism evidence="1 2">
    <name type="scientific">Stigmatella ashevillensis</name>
    <dbReference type="NCBI Taxonomy" id="2995309"/>
    <lineage>
        <taxon>Bacteria</taxon>
        <taxon>Pseudomonadati</taxon>
        <taxon>Myxococcota</taxon>
        <taxon>Myxococcia</taxon>
        <taxon>Myxococcales</taxon>
        <taxon>Cystobacterineae</taxon>
        <taxon>Archangiaceae</taxon>
        <taxon>Stigmatella</taxon>
    </lineage>
</organism>
<evidence type="ECO:0000313" key="2">
    <source>
        <dbReference type="Proteomes" id="UP001221838"/>
    </source>
</evidence>
<dbReference type="EMBL" id="JAQNDM010000002">
    <property type="protein sequence ID" value="MDC0709067.1"/>
    <property type="molecule type" value="Genomic_DNA"/>
</dbReference>
<comment type="caution">
    <text evidence="1">The sequence shown here is derived from an EMBL/GenBank/DDBJ whole genome shotgun (WGS) entry which is preliminary data.</text>
</comment>
<gene>
    <name evidence="1" type="ORF">POL68_11395</name>
</gene>
<dbReference type="RefSeq" id="WP_272137318.1">
    <property type="nucleotide sequence ID" value="NZ_JAQNDM010000002.1"/>
</dbReference>
<reference evidence="1 2" key="1">
    <citation type="submission" date="2022-11" db="EMBL/GenBank/DDBJ databases">
        <title>Minimal conservation of predation-associated metabolite biosynthetic gene clusters underscores biosynthetic potential of Myxococcota including descriptions for ten novel species: Archangium lansinium sp. nov., Myxococcus landrumus sp. nov., Nannocystis bai.</title>
        <authorList>
            <person name="Ahearne A."/>
            <person name="Stevens C."/>
            <person name="Dowd S."/>
        </authorList>
    </citation>
    <scope>NUCLEOTIDE SEQUENCE [LARGE SCALE GENOMIC DNA]</scope>
    <source>
        <strain evidence="1 2">NCWAL01</strain>
    </source>
</reference>
<name>A0ABT5D9S6_9BACT</name>
<dbReference type="Proteomes" id="UP001221838">
    <property type="component" value="Unassembled WGS sequence"/>
</dbReference>
<accession>A0ABT5D9S6</accession>
<keyword evidence="2" id="KW-1185">Reference proteome</keyword>
<protein>
    <submittedName>
        <fullName evidence="1">Uncharacterized protein</fullName>
    </submittedName>
</protein>
<proteinExistence type="predicted"/>
<evidence type="ECO:0000313" key="1">
    <source>
        <dbReference type="EMBL" id="MDC0709067.1"/>
    </source>
</evidence>
<sequence length="158" mass="18100">MGEDQAVLDLFFFAAADAPQSVEEFEQARGRARRVETKPFGYDWGDWEFEPSLNYRQLLMDDEDVAGIWAIQPFNEEFGEGSPVSIEIPEDEQVWAVNYCPQCRELFVGSTKPTEEPCLELLRAIAEHLEMDFTGVHGSADKAPFIKSIRERIARRRP</sequence>